<evidence type="ECO:0000256" key="4">
    <source>
        <dbReference type="ARBA" id="ARBA00023002"/>
    </source>
</evidence>
<gene>
    <name evidence="6" type="ORF">NSU_2304</name>
</gene>
<dbReference type="InterPro" id="IPR027477">
    <property type="entry name" value="Succ_DH/fumarate_Rdtase_cat_sf"/>
</dbReference>
<dbReference type="eggNOG" id="COG1053">
    <property type="taxonomic scope" value="Bacteria"/>
</dbReference>
<dbReference type="PANTHER" id="PTHR43400">
    <property type="entry name" value="FUMARATE REDUCTASE"/>
    <property type="match status" value="1"/>
</dbReference>
<comment type="caution">
    <text evidence="6">The sequence shown here is derived from an EMBL/GenBank/DDBJ whole genome shotgun (WGS) entry which is preliminary data.</text>
</comment>
<evidence type="ECO:0000313" key="6">
    <source>
        <dbReference type="EMBL" id="EHJ60682.1"/>
    </source>
</evidence>
<comment type="cofactor">
    <cofactor evidence="1">
        <name>FAD</name>
        <dbReference type="ChEBI" id="CHEBI:57692"/>
    </cofactor>
</comment>
<dbReference type="Pfam" id="PF00890">
    <property type="entry name" value="FAD_binding_2"/>
    <property type="match status" value="1"/>
</dbReference>
<dbReference type="Proteomes" id="UP000004030">
    <property type="component" value="Unassembled WGS sequence"/>
</dbReference>
<proteinExistence type="predicted"/>
<dbReference type="AlphaFoldDB" id="G6ED83"/>
<feature type="domain" description="FAD-dependent oxidoreductase 2 FAD-binding" evidence="5">
    <location>
        <begin position="2"/>
        <end position="497"/>
    </location>
</feature>
<dbReference type="PATRIC" id="fig|1088721.3.peg.2282"/>
<dbReference type="STRING" id="1088721.JI59_08580"/>
<dbReference type="EMBL" id="AGFM01000033">
    <property type="protein sequence ID" value="EHJ60682.1"/>
    <property type="molecule type" value="Genomic_DNA"/>
</dbReference>
<dbReference type="InterPro" id="IPR050315">
    <property type="entry name" value="FAD-oxidoreductase_2"/>
</dbReference>
<dbReference type="SUPFAM" id="SSF56425">
    <property type="entry name" value="Succinate dehydrogenase/fumarate reductase flavoprotein, catalytic domain"/>
    <property type="match status" value="1"/>
</dbReference>
<evidence type="ECO:0000256" key="1">
    <source>
        <dbReference type="ARBA" id="ARBA00001974"/>
    </source>
</evidence>
<dbReference type="SUPFAM" id="SSF51905">
    <property type="entry name" value="FAD/NAD(P)-binding domain"/>
    <property type="match status" value="1"/>
</dbReference>
<sequence length="522" mass="56557">MLVLESTDMVGGSTAMSGGALWVPNNPLQAKAGVKDSRDASLTYIQALNTHDNSALRQRRDAAFVDEASEMVSFLMRRGVPLERCEGWSDYHDELPGGSVRGRSLSAKFFDLRKLGDWASRLRRGAAPFPLKWPEFAMLPLVKRTARAKFYAARLGLRLTKMKITGAQLVGMGTALQGRMLKEILDAGGEIRTDSPVNDLVRNDSGRVTGVIAEIDGKTRRIEARLGVIVAAGGFAHNQQMRDEHGPKPAHADWTHANPGDTGSMLSVMMKHGAATDMMDNAIWLVTSKLPSGYKIFHIDDIAKPHAIMVTPQGRRFTDESGSNYDNGRNMYAAGATPGWAILDSRHRDRYIWAGAMPGKTPPEWFESGYMKKAETIEELARLCGMDQAVLAETISRFNRAAETGVDDDFGRGARAYDRAWGDPTVRPNPVLGAISEAPFYAVQVFPGDVGTTGGVVINEHGNVLDREENPIEGLYAAGNSTASIFGRTYPGAGATIAATFTFGYVGVQHALRGAKEAKAAA</sequence>
<evidence type="ECO:0000256" key="3">
    <source>
        <dbReference type="ARBA" id="ARBA00022827"/>
    </source>
</evidence>
<keyword evidence="7" id="KW-1185">Reference proteome</keyword>
<evidence type="ECO:0000313" key="7">
    <source>
        <dbReference type="Proteomes" id="UP000004030"/>
    </source>
</evidence>
<dbReference type="PANTHER" id="PTHR43400:SF10">
    <property type="entry name" value="3-OXOSTEROID 1-DEHYDROGENASE"/>
    <property type="match status" value="1"/>
</dbReference>
<keyword evidence="4" id="KW-0560">Oxidoreductase</keyword>
<dbReference type="GO" id="GO:0008202">
    <property type="term" value="P:steroid metabolic process"/>
    <property type="evidence" value="ECO:0007669"/>
    <property type="project" value="UniProtKB-ARBA"/>
</dbReference>
<dbReference type="InterPro" id="IPR036188">
    <property type="entry name" value="FAD/NAD-bd_sf"/>
</dbReference>
<keyword evidence="3" id="KW-0274">FAD</keyword>
<evidence type="ECO:0000256" key="2">
    <source>
        <dbReference type="ARBA" id="ARBA00022630"/>
    </source>
</evidence>
<dbReference type="InterPro" id="IPR003953">
    <property type="entry name" value="FAD-dep_OxRdtase_2_FAD-bd"/>
</dbReference>
<dbReference type="Gene3D" id="3.50.50.60">
    <property type="entry name" value="FAD/NAD(P)-binding domain"/>
    <property type="match status" value="2"/>
</dbReference>
<reference evidence="6 7" key="1">
    <citation type="journal article" date="2012" name="J. Bacteriol.">
        <title>Genome sequence of benzo(a)pyrene-degrading bacterium Novosphingobium pentaromativorans US6-1.</title>
        <authorList>
            <person name="Luo Y.R."/>
            <person name="Kang S.G."/>
            <person name="Kim S.J."/>
            <person name="Kim M.R."/>
            <person name="Li N."/>
            <person name="Lee J.H."/>
            <person name="Kwon K.K."/>
        </authorList>
    </citation>
    <scope>NUCLEOTIDE SEQUENCE [LARGE SCALE GENOMIC DNA]</scope>
    <source>
        <strain evidence="6 7">US6-1</strain>
    </source>
</reference>
<accession>G6ED83</accession>
<keyword evidence="2" id="KW-0285">Flavoprotein</keyword>
<dbReference type="GO" id="GO:0016491">
    <property type="term" value="F:oxidoreductase activity"/>
    <property type="evidence" value="ECO:0007669"/>
    <property type="project" value="UniProtKB-KW"/>
</dbReference>
<evidence type="ECO:0000259" key="5">
    <source>
        <dbReference type="Pfam" id="PF00890"/>
    </source>
</evidence>
<organism evidence="6 7">
    <name type="scientific">Novosphingobium pentaromativorans US6-1</name>
    <dbReference type="NCBI Taxonomy" id="1088721"/>
    <lineage>
        <taxon>Bacteria</taxon>
        <taxon>Pseudomonadati</taxon>
        <taxon>Pseudomonadota</taxon>
        <taxon>Alphaproteobacteria</taxon>
        <taxon>Sphingomonadales</taxon>
        <taxon>Sphingomonadaceae</taxon>
        <taxon>Novosphingobium</taxon>
    </lineage>
</organism>
<protein>
    <recommendedName>
        <fullName evidence="5">FAD-dependent oxidoreductase 2 FAD-binding domain-containing protein</fullName>
    </recommendedName>
</protein>
<name>G6ED83_9SPHN</name>